<reference evidence="5" key="1">
    <citation type="submission" date="2020-11" db="EMBL/GenBank/DDBJ databases">
        <title>Sequencing the genomes of 1000 actinobacteria strains.</title>
        <authorList>
            <person name="Klenk H.-P."/>
        </authorList>
    </citation>
    <scope>NUCLEOTIDE SEQUENCE</scope>
    <source>
        <strain evidence="5">DSM 43175</strain>
    </source>
</reference>
<evidence type="ECO:0000313" key="6">
    <source>
        <dbReference type="Proteomes" id="UP000614047"/>
    </source>
</evidence>
<evidence type="ECO:0000256" key="3">
    <source>
        <dbReference type="SAM" id="MobiDB-lite"/>
    </source>
</evidence>
<comment type="subcellular location">
    <subcellularLocation>
        <location evidence="1">Membrane</location>
    </subcellularLocation>
</comment>
<dbReference type="GO" id="GO:0016020">
    <property type="term" value="C:membrane"/>
    <property type="evidence" value="ECO:0007669"/>
    <property type="project" value="UniProtKB-SubCell"/>
</dbReference>
<feature type="transmembrane region" description="Helical" evidence="4">
    <location>
        <begin position="32"/>
        <end position="52"/>
    </location>
</feature>
<proteinExistence type="predicted"/>
<evidence type="ECO:0000256" key="4">
    <source>
        <dbReference type="SAM" id="Phobius"/>
    </source>
</evidence>
<evidence type="ECO:0000256" key="2">
    <source>
        <dbReference type="ARBA" id="ARBA00023136"/>
    </source>
</evidence>
<organism evidence="5 6">
    <name type="scientific">Actinomadura viridis</name>
    <dbReference type="NCBI Taxonomy" id="58110"/>
    <lineage>
        <taxon>Bacteria</taxon>
        <taxon>Bacillati</taxon>
        <taxon>Actinomycetota</taxon>
        <taxon>Actinomycetes</taxon>
        <taxon>Streptosporangiales</taxon>
        <taxon>Thermomonosporaceae</taxon>
        <taxon>Actinomadura</taxon>
    </lineage>
</organism>
<dbReference type="AlphaFoldDB" id="A0A931DKW9"/>
<keyword evidence="4" id="KW-0812">Transmembrane</keyword>
<dbReference type="RefSeq" id="WP_307829126.1">
    <property type="nucleotide sequence ID" value="NZ_BAABES010000001.1"/>
</dbReference>
<accession>A0A931DKW9</accession>
<keyword evidence="6" id="KW-1185">Reference proteome</keyword>
<name>A0A931DKW9_9ACTN</name>
<evidence type="ECO:0000256" key="1">
    <source>
        <dbReference type="ARBA" id="ARBA00004370"/>
    </source>
</evidence>
<dbReference type="PANTHER" id="PTHR37042">
    <property type="entry name" value="OUTER MEMBRANE PROTEIN RV1973"/>
    <property type="match status" value="1"/>
</dbReference>
<gene>
    <name evidence="5" type="ORF">IW256_005470</name>
</gene>
<keyword evidence="4" id="KW-1133">Transmembrane helix</keyword>
<protein>
    <submittedName>
        <fullName evidence="5">Mce-associated membrane protein</fullName>
    </submittedName>
</protein>
<dbReference type="EMBL" id="JADOUA010000001">
    <property type="protein sequence ID" value="MBG6091357.1"/>
    <property type="molecule type" value="Genomic_DNA"/>
</dbReference>
<sequence>MSTQADTETRDDAPAGAAPDEDRPARRGRAGIWRPLAVALVLALAAVGVLAFTEQRRDTSPAANRALVDAQATTKAVGDVSNALVKIFSYEHGDVAATERAAAGLLEGKAAEQYRSLFAQVKSQAPAQRLSLTTRVVRAGVSRMSGGTAHLLVFLDQVSTRAGRPAGGTAAAQLAVTAHLRGGQWRIAEIRSS</sequence>
<evidence type="ECO:0000313" key="5">
    <source>
        <dbReference type="EMBL" id="MBG6091357.1"/>
    </source>
</evidence>
<dbReference type="PANTHER" id="PTHR37042:SF4">
    <property type="entry name" value="OUTER MEMBRANE PROTEIN RV1973"/>
    <property type="match status" value="1"/>
</dbReference>
<keyword evidence="2 4" id="KW-0472">Membrane</keyword>
<dbReference type="Proteomes" id="UP000614047">
    <property type="component" value="Unassembled WGS sequence"/>
</dbReference>
<comment type="caution">
    <text evidence="5">The sequence shown here is derived from an EMBL/GenBank/DDBJ whole genome shotgun (WGS) entry which is preliminary data.</text>
</comment>
<feature type="region of interest" description="Disordered" evidence="3">
    <location>
        <begin position="1"/>
        <end position="26"/>
    </location>
</feature>